<dbReference type="Gene3D" id="3.20.20.60">
    <property type="entry name" value="Phosphoenolpyruvate-binding domains"/>
    <property type="match status" value="1"/>
</dbReference>
<name>A0A2B7XPF9_POLH7</name>
<evidence type="ECO:0000256" key="5">
    <source>
        <dbReference type="PIRSR" id="PIRSR001362-1"/>
    </source>
</evidence>
<keyword evidence="4 8" id="KW-0456">Lyase</keyword>
<dbReference type="Gene3D" id="1.10.10.850">
    <property type="match status" value="1"/>
</dbReference>
<protein>
    <recommendedName>
        <fullName evidence="3">methylisocitrate lyase</fullName>
        <ecNumber evidence="3">4.1.3.30</ecNumber>
    </recommendedName>
</protein>
<dbReference type="GO" id="GO:0004451">
    <property type="term" value="F:isocitrate lyase activity"/>
    <property type="evidence" value="ECO:0007669"/>
    <property type="project" value="InterPro"/>
</dbReference>
<dbReference type="GO" id="GO:0046421">
    <property type="term" value="F:methylisocitrate lyase activity"/>
    <property type="evidence" value="ECO:0007669"/>
    <property type="project" value="UniProtKB-EC"/>
</dbReference>
<evidence type="ECO:0000256" key="6">
    <source>
        <dbReference type="PIRSR" id="PIRSR001362-2"/>
    </source>
</evidence>
<dbReference type="OrthoDB" id="4078635at2759"/>
<dbReference type="STRING" id="1447883.A0A2B7XPF9"/>
<dbReference type="PANTHER" id="PTHR21631">
    <property type="entry name" value="ISOCITRATE LYASE/MALATE SYNTHASE"/>
    <property type="match status" value="1"/>
</dbReference>
<dbReference type="InterPro" id="IPR039556">
    <property type="entry name" value="ICL/PEPM"/>
</dbReference>
<dbReference type="FunFam" id="1.10.10.850:FF:000001">
    <property type="entry name" value="Isocitrate lyase"/>
    <property type="match status" value="1"/>
</dbReference>
<dbReference type="InterPro" id="IPR015813">
    <property type="entry name" value="Pyrv/PenolPyrv_kinase-like_dom"/>
</dbReference>
<dbReference type="GO" id="GO:0005759">
    <property type="term" value="C:mitochondrial matrix"/>
    <property type="evidence" value="ECO:0007669"/>
    <property type="project" value="TreeGrafter"/>
</dbReference>
<comment type="cofactor">
    <cofactor evidence="7">
        <name>Mg(2+)</name>
        <dbReference type="ChEBI" id="CHEBI:18420"/>
    </cofactor>
    <text evidence="7">Can also use Mn(2+) ion.</text>
</comment>
<feature type="binding site" evidence="7">
    <location>
        <position position="231"/>
    </location>
    <ligand>
        <name>Mg(2+)</name>
        <dbReference type="ChEBI" id="CHEBI:18420"/>
    </ligand>
</feature>
<evidence type="ECO:0000313" key="9">
    <source>
        <dbReference type="Proteomes" id="UP000224634"/>
    </source>
</evidence>
<organism evidence="8 9">
    <name type="scientific">Polytolypa hystricis (strain UAMH7299)</name>
    <dbReference type="NCBI Taxonomy" id="1447883"/>
    <lineage>
        <taxon>Eukaryota</taxon>
        <taxon>Fungi</taxon>
        <taxon>Dikarya</taxon>
        <taxon>Ascomycota</taxon>
        <taxon>Pezizomycotina</taxon>
        <taxon>Eurotiomycetes</taxon>
        <taxon>Eurotiomycetidae</taxon>
        <taxon>Onygenales</taxon>
        <taxon>Onygenales incertae sedis</taxon>
        <taxon>Polytolypa</taxon>
    </lineage>
</organism>
<dbReference type="InterPro" id="IPR018523">
    <property type="entry name" value="Isocitrate_lyase_ph_CS"/>
</dbReference>
<dbReference type="PIRSF" id="PIRSF001362">
    <property type="entry name" value="Isocit_lyase"/>
    <property type="match status" value="1"/>
</dbReference>
<evidence type="ECO:0000313" key="8">
    <source>
        <dbReference type="EMBL" id="PGH10532.1"/>
    </source>
</evidence>
<dbReference type="GO" id="GO:0019629">
    <property type="term" value="P:propionate catabolic process, 2-methylcitrate cycle"/>
    <property type="evidence" value="ECO:0007669"/>
    <property type="project" value="TreeGrafter"/>
</dbReference>
<keyword evidence="9" id="KW-1185">Reference proteome</keyword>
<proteinExistence type="inferred from homology"/>
<evidence type="ECO:0000256" key="3">
    <source>
        <dbReference type="ARBA" id="ARBA00012260"/>
    </source>
</evidence>
<dbReference type="PANTHER" id="PTHR21631:SF13">
    <property type="entry name" value="MITOCHONDRIAL 2-METHYLISOCITRATE LYASE ICL2"/>
    <property type="match status" value="1"/>
</dbReference>
<feature type="binding site" evidence="6">
    <location>
        <position position="306"/>
    </location>
    <ligand>
        <name>substrate</name>
    </ligand>
</feature>
<evidence type="ECO:0000256" key="2">
    <source>
        <dbReference type="ARBA" id="ARBA00005704"/>
    </source>
</evidence>
<dbReference type="NCBIfam" id="TIGR01346">
    <property type="entry name" value="isocit_lyase"/>
    <property type="match status" value="1"/>
</dbReference>
<gene>
    <name evidence="8" type="ORF">AJ80_07475</name>
</gene>
<comment type="caution">
    <text evidence="8">The sequence shown here is derived from an EMBL/GenBank/DDBJ whole genome shotgun (WGS) entry which is preliminary data.</text>
</comment>
<keyword evidence="7" id="KW-0460">Magnesium</keyword>
<sequence>MIRNFFRSLPRQLRQSAPTSRLVRSSIRPFSCSYLSMAPALPPVNPPVSTVLPADSFQLLSTQGKVGLAEDELFEEQVKAVKEWWASPRYEGIKRPYSAEAVVSKRGSLQQTYPSSIMARKLFNLLNERAAESKPVHTLGAIDPVQMTQQAPNQEVLYISGWACSSLLTSTNEVSPDFGDYPYNTVPNQVQRLFKAQQMHDRKHWDARRKLAAEERKSTPYTDYMRPIIADGDTGHGGLTAVIKLAKLFAENGAAAVHFEDQLHGGKKCGHLAGKVLVPIAEHINRLVAARLQWDIMGTENLLIARTDSESGKLLSNTIDVRDHEFILGVTEDSAPLAEMLQRMELEGASGAEIDKFEAAWVKKHNLVTFDEAVEQHLISEGASESVREEYKATVQANRDMSLLERRELSSKYTKSPVFWSWDTPRTREGYYHYRAGEQAAIKRAINFAPYADLLWVETGDPSVSNAANFAGEIRAKFPGKKLVYNLSPSFNWMGQGFTEDTLKSFIWDLAKHGFVLQLISLAGLHTNATMTTALSRGFKEDGMLSYVNLVQAREKEMGVDVLTHQTWSGAQYMDGLVGSILSGSSSNKSMGEGNTELAYNMKISGFIQPEIPPAVTTNNPVMLAWA</sequence>
<dbReference type="InterPro" id="IPR006254">
    <property type="entry name" value="Isocitrate_lyase"/>
</dbReference>
<dbReference type="PROSITE" id="PS00161">
    <property type="entry name" value="ISOCITRATE_LYASE"/>
    <property type="match status" value="1"/>
</dbReference>
<dbReference type="InterPro" id="IPR040442">
    <property type="entry name" value="Pyrv_kinase-like_dom_sf"/>
</dbReference>
<dbReference type="SUPFAM" id="SSF51621">
    <property type="entry name" value="Phosphoenolpyruvate/pyruvate domain"/>
    <property type="match status" value="1"/>
</dbReference>
<keyword evidence="7" id="KW-0479">Metal-binding</keyword>
<feature type="active site" description="Proton acceptor" evidence="5">
    <location>
        <position position="269"/>
    </location>
</feature>
<evidence type="ECO:0000256" key="1">
    <source>
        <dbReference type="ARBA" id="ARBA00001050"/>
    </source>
</evidence>
<feature type="binding site" evidence="6">
    <location>
        <begin position="270"/>
        <end position="271"/>
    </location>
    <ligand>
        <name>substrate</name>
    </ligand>
</feature>
<comment type="similarity">
    <text evidence="2">Belongs to the isocitrate lyase/PEP mutase superfamily. Isocitrate lyase family.</text>
</comment>
<feature type="binding site" evidence="6">
    <location>
        <begin position="160"/>
        <end position="162"/>
    </location>
    <ligand>
        <name>substrate</name>
    </ligand>
</feature>
<dbReference type="CDD" id="cd00377">
    <property type="entry name" value="ICL_PEPM"/>
    <property type="match status" value="1"/>
</dbReference>
<evidence type="ECO:0000256" key="7">
    <source>
        <dbReference type="PIRSR" id="PIRSR001362-3"/>
    </source>
</evidence>
<reference evidence="8 9" key="1">
    <citation type="submission" date="2017-10" db="EMBL/GenBank/DDBJ databases">
        <title>Comparative genomics in systemic dimorphic fungi from Ajellomycetaceae.</title>
        <authorList>
            <person name="Munoz J.F."/>
            <person name="Mcewen J.G."/>
            <person name="Clay O.K."/>
            <person name="Cuomo C.A."/>
        </authorList>
    </citation>
    <scope>NUCLEOTIDE SEQUENCE [LARGE SCALE GENOMIC DNA]</scope>
    <source>
        <strain evidence="8 9">UAMH7299</strain>
    </source>
</reference>
<dbReference type="EMBL" id="PDNA01000145">
    <property type="protein sequence ID" value="PGH10532.1"/>
    <property type="molecule type" value="Genomic_DNA"/>
</dbReference>
<dbReference type="Proteomes" id="UP000224634">
    <property type="component" value="Unassembled WGS sequence"/>
</dbReference>
<dbReference type="AlphaFoldDB" id="A0A2B7XPF9"/>
<evidence type="ECO:0000256" key="4">
    <source>
        <dbReference type="ARBA" id="ARBA00023239"/>
    </source>
</evidence>
<feature type="binding site" evidence="6">
    <location>
        <position position="521"/>
    </location>
    <ligand>
        <name>substrate</name>
    </ligand>
</feature>
<dbReference type="EC" id="4.1.3.30" evidence="3"/>
<dbReference type="GO" id="GO:0046872">
    <property type="term" value="F:metal ion binding"/>
    <property type="evidence" value="ECO:0007669"/>
    <property type="project" value="UniProtKB-KW"/>
</dbReference>
<accession>A0A2B7XPF9</accession>
<feature type="binding site" evidence="6">
    <location>
        <begin position="486"/>
        <end position="490"/>
    </location>
    <ligand>
        <name>substrate</name>
    </ligand>
</feature>
<comment type="catalytic activity">
    <reaction evidence="1">
        <text>(2S,3R)-3-hydroxybutane-1,2,3-tricarboxylate = pyruvate + succinate</text>
        <dbReference type="Rhea" id="RHEA:16809"/>
        <dbReference type="ChEBI" id="CHEBI:15361"/>
        <dbReference type="ChEBI" id="CHEBI:30031"/>
        <dbReference type="ChEBI" id="CHEBI:57429"/>
        <dbReference type="EC" id="4.1.3.30"/>
    </reaction>
</comment>
<dbReference type="Pfam" id="PF00463">
    <property type="entry name" value="ICL"/>
    <property type="match status" value="1"/>
</dbReference>